<dbReference type="InterPro" id="IPR046532">
    <property type="entry name" value="DUF6597"/>
</dbReference>
<name>A0A4R5DSB1_9BACT</name>
<dbReference type="AlphaFoldDB" id="A0A4R5DSB1"/>
<protein>
    <submittedName>
        <fullName evidence="2">AraC family transcriptional regulator</fullName>
    </submittedName>
</protein>
<dbReference type="InterPro" id="IPR018060">
    <property type="entry name" value="HTH_AraC"/>
</dbReference>
<feature type="domain" description="HTH araC/xylS-type" evidence="1">
    <location>
        <begin position="144"/>
        <end position="239"/>
    </location>
</feature>
<evidence type="ECO:0000313" key="2">
    <source>
        <dbReference type="EMBL" id="TDE15234.1"/>
    </source>
</evidence>
<proteinExistence type="predicted"/>
<gene>
    <name evidence="2" type="ORF">E0F88_11970</name>
</gene>
<comment type="caution">
    <text evidence="2">The sequence shown here is derived from an EMBL/GenBank/DDBJ whole genome shotgun (WGS) entry which is preliminary data.</text>
</comment>
<organism evidence="2 3">
    <name type="scientific">Dyadobacter psychrotolerans</name>
    <dbReference type="NCBI Taxonomy" id="2541721"/>
    <lineage>
        <taxon>Bacteria</taxon>
        <taxon>Pseudomonadati</taxon>
        <taxon>Bacteroidota</taxon>
        <taxon>Cytophagia</taxon>
        <taxon>Cytophagales</taxon>
        <taxon>Spirosomataceae</taxon>
        <taxon>Dyadobacter</taxon>
    </lineage>
</organism>
<dbReference type="GO" id="GO:0003700">
    <property type="term" value="F:DNA-binding transcription factor activity"/>
    <property type="evidence" value="ECO:0007669"/>
    <property type="project" value="InterPro"/>
</dbReference>
<dbReference type="Pfam" id="PF20240">
    <property type="entry name" value="DUF6597"/>
    <property type="match status" value="1"/>
</dbReference>
<reference evidence="2 3" key="1">
    <citation type="submission" date="2019-03" db="EMBL/GenBank/DDBJ databases">
        <title>Dyadobacter AR-3-6 sp. nov., isolated from arctic soil.</title>
        <authorList>
            <person name="Chaudhary D.K."/>
        </authorList>
    </citation>
    <scope>NUCLEOTIDE SEQUENCE [LARGE SCALE GENOMIC DNA]</scope>
    <source>
        <strain evidence="2 3">AR-3-6</strain>
    </source>
</reference>
<sequence length="253" mass="28964">MRTPDSIKYKVIKPEPALSDFVEGVWMLENTADTAHDIVVLPNGRFDIIFLILPNGPYHAAQMGLETEPSQASIPAKAILFAISFKLLAIEYLLDKKAASIVNTAVVLPNDFWGITTANLNSLENFYEKVSVKMISLIKPGIDSRKQKLFDLIYSSKGVLSVRELSEKVFWSSRQINRYFNEFFGISLKSYCNILRFEESLPYITAGKLFPELNFTDQNHFIKEVKKYSGVIPKELFRNKNDRFLLFHPMPKK</sequence>
<dbReference type="SMART" id="SM00342">
    <property type="entry name" value="HTH_ARAC"/>
    <property type="match status" value="1"/>
</dbReference>
<dbReference type="PROSITE" id="PS01124">
    <property type="entry name" value="HTH_ARAC_FAMILY_2"/>
    <property type="match status" value="1"/>
</dbReference>
<accession>A0A4R5DSB1</accession>
<evidence type="ECO:0000259" key="1">
    <source>
        <dbReference type="PROSITE" id="PS01124"/>
    </source>
</evidence>
<dbReference type="Proteomes" id="UP000294850">
    <property type="component" value="Unassembled WGS sequence"/>
</dbReference>
<dbReference type="RefSeq" id="WP_131958497.1">
    <property type="nucleotide sequence ID" value="NZ_SMFL01000004.1"/>
</dbReference>
<keyword evidence="3" id="KW-1185">Reference proteome</keyword>
<dbReference type="Gene3D" id="1.10.10.60">
    <property type="entry name" value="Homeodomain-like"/>
    <property type="match status" value="1"/>
</dbReference>
<dbReference type="OrthoDB" id="635259at2"/>
<dbReference type="GO" id="GO:0043565">
    <property type="term" value="F:sequence-specific DNA binding"/>
    <property type="evidence" value="ECO:0007669"/>
    <property type="project" value="InterPro"/>
</dbReference>
<dbReference type="EMBL" id="SMFL01000004">
    <property type="protein sequence ID" value="TDE15234.1"/>
    <property type="molecule type" value="Genomic_DNA"/>
</dbReference>
<evidence type="ECO:0000313" key="3">
    <source>
        <dbReference type="Proteomes" id="UP000294850"/>
    </source>
</evidence>